<feature type="domain" description="HicB-like antitoxin of toxin-antitoxin system" evidence="1">
    <location>
        <begin position="3"/>
        <end position="128"/>
    </location>
</feature>
<dbReference type="InterPro" id="IPR031807">
    <property type="entry name" value="HicB-like"/>
</dbReference>
<dbReference type="RefSeq" id="WP_213680843.1">
    <property type="nucleotide sequence ID" value="NZ_CP074572.1"/>
</dbReference>
<dbReference type="PANTHER" id="PTHR34504">
    <property type="entry name" value="ANTITOXIN HICB"/>
    <property type="match status" value="1"/>
</dbReference>
<dbReference type="EMBL" id="CP074572">
    <property type="protein sequence ID" value="QVK22186.1"/>
    <property type="molecule type" value="Genomic_DNA"/>
</dbReference>
<evidence type="ECO:0000313" key="3">
    <source>
        <dbReference type="Proteomes" id="UP000676428"/>
    </source>
</evidence>
<proteinExistence type="predicted"/>
<dbReference type="Proteomes" id="UP000676428">
    <property type="component" value="Chromosome"/>
</dbReference>
<protein>
    <submittedName>
        <fullName evidence="2">Type II toxin-antitoxin system HicB family antitoxin</fullName>
    </submittedName>
</protein>
<dbReference type="Gene3D" id="3.30.160.250">
    <property type="match status" value="1"/>
</dbReference>
<accession>A0ABX8DBY2</accession>
<evidence type="ECO:0000313" key="2">
    <source>
        <dbReference type="EMBL" id="QVK22186.1"/>
    </source>
</evidence>
<evidence type="ECO:0000259" key="1">
    <source>
        <dbReference type="Pfam" id="PF15919"/>
    </source>
</evidence>
<dbReference type="InterPro" id="IPR051404">
    <property type="entry name" value="TA_system_antitoxin"/>
</dbReference>
<dbReference type="InterPro" id="IPR035069">
    <property type="entry name" value="TTHA1013/TTHA0281-like"/>
</dbReference>
<dbReference type="SUPFAM" id="SSF143100">
    <property type="entry name" value="TTHA1013/TTHA0281-like"/>
    <property type="match status" value="1"/>
</dbReference>
<keyword evidence="3" id="KW-1185">Reference proteome</keyword>
<dbReference type="Pfam" id="PF15919">
    <property type="entry name" value="HicB_lk_antitox"/>
    <property type="match status" value="1"/>
</dbReference>
<reference evidence="2 3" key="1">
    <citation type="journal article" date="2012" name="Int. J. Syst. Evol. Microbiol.">
        <title>Shewanella dokdonensis sp. nov., isolated from seawater.</title>
        <authorList>
            <person name="Sung H.R."/>
            <person name="Yoon J.H."/>
            <person name="Ghim S.Y."/>
        </authorList>
    </citation>
    <scope>NUCLEOTIDE SEQUENCE [LARGE SCALE GENOMIC DNA]</scope>
    <source>
        <strain evidence="2 3">DSM 23626</strain>
    </source>
</reference>
<sequence>MLYPIAIEIGDTDVAYGVAFPDLAGCFSAGDTLEEALSNAKEAAEMYLEDLAERGKLPPQAGDLATWQKDPEYQGWAWAVVDVDIEPYMGKAAKINVTLPTLVTKRIDDIVKQMPEYKSRSNFLQIAAMRELARSKEHSESAA</sequence>
<name>A0ABX8DBY2_9GAMM</name>
<dbReference type="PANTHER" id="PTHR34504:SF2">
    <property type="entry name" value="UPF0150 PROTEIN SSL0259"/>
    <property type="match status" value="1"/>
</dbReference>
<organism evidence="2 3">
    <name type="scientific">Shewanella dokdonensis</name>
    <dbReference type="NCBI Taxonomy" id="712036"/>
    <lineage>
        <taxon>Bacteria</taxon>
        <taxon>Pseudomonadati</taxon>
        <taxon>Pseudomonadota</taxon>
        <taxon>Gammaproteobacteria</taxon>
        <taxon>Alteromonadales</taxon>
        <taxon>Shewanellaceae</taxon>
        <taxon>Shewanella</taxon>
    </lineage>
</organism>
<gene>
    <name evidence="2" type="ORF">KHX94_12160</name>
</gene>